<feature type="transmembrane region" description="Helical" evidence="13">
    <location>
        <begin position="424"/>
        <end position="444"/>
    </location>
</feature>
<dbReference type="RefSeq" id="WP_346135756.1">
    <property type="nucleotide sequence ID" value="NZ_BAABBE010000035.1"/>
</dbReference>
<dbReference type="InterPro" id="IPR051224">
    <property type="entry name" value="NiCoT_RcnA"/>
</dbReference>
<organism evidence="14 15">
    <name type="scientific">Lentzea roselyniae</name>
    <dbReference type="NCBI Taxonomy" id="531940"/>
    <lineage>
        <taxon>Bacteria</taxon>
        <taxon>Bacillati</taxon>
        <taxon>Actinomycetota</taxon>
        <taxon>Actinomycetes</taxon>
        <taxon>Pseudonocardiales</taxon>
        <taxon>Pseudonocardiaceae</taxon>
        <taxon>Lentzea</taxon>
    </lineage>
</organism>
<keyword evidence="11 13" id="KW-0472">Membrane</keyword>
<evidence type="ECO:0000256" key="6">
    <source>
        <dbReference type="ARBA" id="ARBA00022596"/>
    </source>
</evidence>
<name>A0ABP7C7S0_9PSEU</name>
<keyword evidence="5" id="KW-1003">Cell membrane</keyword>
<evidence type="ECO:0000256" key="11">
    <source>
        <dbReference type="ARBA" id="ARBA00023136"/>
    </source>
</evidence>
<evidence type="ECO:0000256" key="5">
    <source>
        <dbReference type="ARBA" id="ARBA00022475"/>
    </source>
</evidence>
<dbReference type="PANTHER" id="PTHR40659">
    <property type="entry name" value="NICKEL/COBALT EFFLUX SYSTEM RCNA"/>
    <property type="match status" value="1"/>
</dbReference>
<feature type="transmembrane region" description="Helical" evidence="13">
    <location>
        <begin position="349"/>
        <end position="372"/>
    </location>
</feature>
<evidence type="ECO:0000256" key="1">
    <source>
        <dbReference type="ARBA" id="ARBA00002510"/>
    </source>
</evidence>
<feature type="transmembrane region" description="Helical" evidence="13">
    <location>
        <begin position="303"/>
        <end position="324"/>
    </location>
</feature>
<reference evidence="15" key="1">
    <citation type="journal article" date="2019" name="Int. J. Syst. Evol. Microbiol.">
        <title>The Global Catalogue of Microorganisms (GCM) 10K type strain sequencing project: providing services to taxonomists for standard genome sequencing and annotation.</title>
        <authorList>
            <consortium name="The Broad Institute Genomics Platform"/>
            <consortium name="The Broad Institute Genome Sequencing Center for Infectious Disease"/>
            <person name="Wu L."/>
            <person name="Ma J."/>
        </authorList>
    </citation>
    <scope>NUCLEOTIDE SEQUENCE [LARGE SCALE GENOMIC DNA]</scope>
    <source>
        <strain evidence="15">JCM 17494</strain>
    </source>
</reference>
<keyword evidence="9" id="KW-0406">Ion transport</keyword>
<gene>
    <name evidence="14" type="ORF">GCM10022267_77610</name>
</gene>
<keyword evidence="12" id="KW-0170">Cobalt</keyword>
<dbReference type="Pfam" id="PF03824">
    <property type="entry name" value="NicO"/>
    <property type="match status" value="1"/>
</dbReference>
<protein>
    <recommendedName>
        <fullName evidence="13">Nickel/cobalt efflux system</fullName>
    </recommendedName>
</protein>
<evidence type="ECO:0000256" key="12">
    <source>
        <dbReference type="ARBA" id="ARBA00023285"/>
    </source>
</evidence>
<feature type="transmembrane region" description="Helical" evidence="13">
    <location>
        <begin position="267"/>
        <end position="291"/>
    </location>
</feature>
<evidence type="ECO:0000256" key="3">
    <source>
        <dbReference type="ARBA" id="ARBA00022426"/>
    </source>
</evidence>
<dbReference type="EMBL" id="BAABBE010000035">
    <property type="protein sequence ID" value="GAA3679314.1"/>
    <property type="molecule type" value="Genomic_DNA"/>
</dbReference>
<evidence type="ECO:0000313" key="15">
    <source>
        <dbReference type="Proteomes" id="UP001500711"/>
    </source>
</evidence>
<evidence type="ECO:0000256" key="7">
    <source>
        <dbReference type="ARBA" id="ARBA00022692"/>
    </source>
</evidence>
<feature type="transmembrane region" description="Helical" evidence="13">
    <location>
        <begin position="226"/>
        <end position="246"/>
    </location>
</feature>
<comment type="function">
    <text evidence="1">Efflux system for nickel and cobalt.</text>
</comment>
<dbReference type="PANTHER" id="PTHR40659:SF1">
    <property type="entry name" value="NICKEL_COBALT EFFLUX SYSTEM RCNA"/>
    <property type="match status" value="1"/>
</dbReference>
<dbReference type="InterPro" id="IPR011541">
    <property type="entry name" value="Ni/Co_transpt_high_affinity"/>
</dbReference>
<keyword evidence="4 13" id="KW-0813">Transport</keyword>
<keyword evidence="7 13" id="KW-0812">Transmembrane</keyword>
<evidence type="ECO:0000256" key="4">
    <source>
        <dbReference type="ARBA" id="ARBA00022448"/>
    </source>
</evidence>
<comment type="caution">
    <text evidence="14">The sequence shown here is derived from an EMBL/GenBank/DDBJ whole genome shotgun (WGS) entry which is preliminary data.</text>
</comment>
<proteinExistence type="inferred from homology"/>
<evidence type="ECO:0000313" key="14">
    <source>
        <dbReference type="EMBL" id="GAA3679314.1"/>
    </source>
</evidence>
<evidence type="ECO:0000256" key="9">
    <source>
        <dbReference type="ARBA" id="ARBA00023065"/>
    </source>
</evidence>
<keyword evidence="10" id="KW-0921">Nickel transport</keyword>
<comment type="similarity">
    <text evidence="13">Belongs to the NiCoT transporter (TC 2.A.52) family.</text>
</comment>
<evidence type="ECO:0000256" key="8">
    <source>
        <dbReference type="ARBA" id="ARBA00022989"/>
    </source>
</evidence>
<keyword evidence="6" id="KW-0533">Nickel</keyword>
<keyword evidence="3" id="KW-0171">Cobalt transport</keyword>
<keyword evidence="15" id="KW-1185">Reference proteome</keyword>
<evidence type="ECO:0000256" key="13">
    <source>
        <dbReference type="RuleBase" id="RU362101"/>
    </source>
</evidence>
<evidence type="ECO:0000256" key="10">
    <source>
        <dbReference type="ARBA" id="ARBA00023112"/>
    </source>
</evidence>
<sequence>MRRFSGTARRFWGVCDEVLLLTLFGLLLMGGVAQAHPLSNLSVNHYDGLRVFPDRIELRSVVDSAEIPTLQDREFVDARKRCAERAKSLDAMADERELQFEVRDAEVVRPPGEAGLPTMRLTCEYTVSLQVRGEVEVTFSDSYLGEKPGWREITVVGVDVAVSGAPAESITNELRSYPEDLLSSPLDVRAVRFVAQPGEGSAVTPPGALGEATKAAVGLVGDLTPVVGIGAVLLSLVLGASHAALPGHGKTVMAAYLAGSRGTRRDALLVGATVTITHTAGVLVLGLLLSVSSVIAGESVLRWLGVVSGLLVAVIGGVLLRSAVRNRGRMRHDRGHGHGHGHGHRRAGLVGMGVAGGLVPSPSALVVLLGAIALGRTWFGVVLVLAYGLGMAATLTAAGLLLVSLRDRLGPRLARFRKFADITPLGTAALVMLVGVGLATRALAG</sequence>
<keyword evidence="8 13" id="KW-1133">Transmembrane helix</keyword>
<accession>A0ABP7C7S0</accession>
<dbReference type="Proteomes" id="UP001500711">
    <property type="component" value="Unassembled WGS sequence"/>
</dbReference>
<comment type="subcellular location">
    <subcellularLocation>
        <location evidence="2 13">Cell membrane</location>
        <topology evidence="2 13">Multi-pass membrane protein</topology>
    </subcellularLocation>
</comment>
<evidence type="ECO:0000256" key="2">
    <source>
        <dbReference type="ARBA" id="ARBA00004651"/>
    </source>
</evidence>
<feature type="transmembrane region" description="Helical" evidence="13">
    <location>
        <begin position="378"/>
        <end position="403"/>
    </location>
</feature>